<dbReference type="EMBL" id="JAHRIO010025064">
    <property type="protein sequence ID" value="MEQ2166700.1"/>
    <property type="molecule type" value="Genomic_DNA"/>
</dbReference>
<name>A0ABV0N5N6_9TELE</name>
<sequence length="128" mass="14424">HISVCLRWCWEFGVDGCQLYMSRISFSVLARKSTSLEPRVKECLGTPVITVTDNVGLTFMTGRVEESLREEEVGFQWGTTCLPWPLRKLYAVAVMEMYFKRSKGPGLSSRMCTKVIRPPLVSSGSVPE</sequence>
<accession>A0ABV0N5N6</accession>
<protein>
    <submittedName>
        <fullName evidence="1">Uncharacterized protein</fullName>
    </submittedName>
</protein>
<gene>
    <name evidence="1" type="ORF">GOODEAATRI_030960</name>
</gene>
<evidence type="ECO:0000313" key="2">
    <source>
        <dbReference type="Proteomes" id="UP001476798"/>
    </source>
</evidence>
<comment type="caution">
    <text evidence="1">The sequence shown here is derived from an EMBL/GenBank/DDBJ whole genome shotgun (WGS) entry which is preliminary data.</text>
</comment>
<dbReference type="Proteomes" id="UP001476798">
    <property type="component" value="Unassembled WGS sequence"/>
</dbReference>
<feature type="non-terminal residue" evidence="1">
    <location>
        <position position="1"/>
    </location>
</feature>
<organism evidence="1 2">
    <name type="scientific">Goodea atripinnis</name>
    <dbReference type="NCBI Taxonomy" id="208336"/>
    <lineage>
        <taxon>Eukaryota</taxon>
        <taxon>Metazoa</taxon>
        <taxon>Chordata</taxon>
        <taxon>Craniata</taxon>
        <taxon>Vertebrata</taxon>
        <taxon>Euteleostomi</taxon>
        <taxon>Actinopterygii</taxon>
        <taxon>Neopterygii</taxon>
        <taxon>Teleostei</taxon>
        <taxon>Neoteleostei</taxon>
        <taxon>Acanthomorphata</taxon>
        <taxon>Ovalentaria</taxon>
        <taxon>Atherinomorphae</taxon>
        <taxon>Cyprinodontiformes</taxon>
        <taxon>Goodeidae</taxon>
        <taxon>Goodea</taxon>
    </lineage>
</organism>
<proteinExistence type="predicted"/>
<reference evidence="1 2" key="1">
    <citation type="submission" date="2021-06" db="EMBL/GenBank/DDBJ databases">
        <authorList>
            <person name="Palmer J.M."/>
        </authorList>
    </citation>
    <scope>NUCLEOTIDE SEQUENCE [LARGE SCALE GENOMIC DNA]</scope>
    <source>
        <strain evidence="1 2">GA_2019</strain>
        <tissue evidence="1">Muscle</tissue>
    </source>
</reference>
<keyword evidence="2" id="KW-1185">Reference proteome</keyword>
<evidence type="ECO:0000313" key="1">
    <source>
        <dbReference type="EMBL" id="MEQ2166700.1"/>
    </source>
</evidence>